<protein>
    <recommendedName>
        <fullName evidence="3">Thiol:disulfide interchange protein DsbD N-terminal domain-containing protein</fullName>
    </recommendedName>
</protein>
<gene>
    <name evidence="1" type="ORF">ACFSXZ_32260</name>
</gene>
<dbReference type="EMBL" id="JBHUKR010000021">
    <property type="protein sequence ID" value="MFD2421012.1"/>
    <property type="molecule type" value="Genomic_DNA"/>
</dbReference>
<evidence type="ECO:0000313" key="1">
    <source>
        <dbReference type="EMBL" id="MFD2421012.1"/>
    </source>
</evidence>
<evidence type="ECO:0000313" key="2">
    <source>
        <dbReference type="Proteomes" id="UP001597417"/>
    </source>
</evidence>
<organism evidence="1 2">
    <name type="scientific">Amycolatopsis pigmentata</name>
    <dbReference type="NCBI Taxonomy" id="450801"/>
    <lineage>
        <taxon>Bacteria</taxon>
        <taxon>Bacillati</taxon>
        <taxon>Actinomycetota</taxon>
        <taxon>Actinomycetes</taxon>
        <taxon>Pseudonocardiales</taxon>
        <taxon>Pseudonocardiaceae</taxon>
        <taxon>Amycolatopsis</taxon>
    </lineage>
</organism>
<comment type="caution">
    <text evidence="1">The sequence shown here is derived from an EMBL/GenBank/DDBJ whole genome shotgun (WGS) entry which is preliminary data.</text>
</comment>
<dbReference type="Proteomes" id="UP001597417">
    <property type="component" value="Unassembled WGS sequence"/>
</dbReference>
<name>A0ABW5G4L6_9PSEU</name>
<dbReference type="RefSeq" id="WP_378269368.1">
    <property type="nucleotide sequence ID" value="NZ_JBHUKR010000021.1"/>
</dbReference>
<accession>A0ABW5G4L6</accession>
<proteinExistence type="predicted"/>
<evidence type="ECO:0008006" key="3">
    <source>
        <dbReference type="Google" id="ProtNLM"/>
    </source>
</evidence>
<sequence>MITPPAAPAPIAHSADGQVTARLHVAGLAIDIEIRVQPGYHVFAPGATEGLPVEVTIADSDAELSGLEYPESSSGRLSGVFHITAQLSRPASSAAIAVRVQPCNGLQCLRPSTLRFHWQGG</sequence>
<keyword evidence="2" id="KW-1185">Reference proteome</keyword>
<reference evidence="2" key="1">
    <citation type="journal article" date="2019" name="Int. J. Syst. Evol. Microbiol.">
        <title>The Global Catalogue of Microorganisms (GCM) 10K type strain sequencing project: providing services to taxonomists for standard genome sequencing and annotation.</title>
        <authorList>
            <consortium name="The Broad Institute Genomics Platform"/>
            <consortium name="The Broad Institute Genome Sequencing Center for Infectious Disease"/>
            <person name="Wu L."/>
            <person name="Ma J."/>
        </authorList>
    </citation>
    <scope>NUCLEOTIDE SEQUENCE [LARGE SCALE GENOMIC DNA]</scope>
    <source>
        <strain evidence="2">CGMCC 4.7645</strain>
    </source>
</reference>